<evidence type="ECO:0000313" key="2">
    <source>
        <dbReference type="Proteomes" id="UP000017247"/>
    </source>
</evidence>
<gene>
    <name evidence="1" type="ORF">LHCIRMBIA104_00029</name>
</gene>
<proteinExistence type="predicted"/>
<organism evidence="1 2">
    <name type="scientific">Lactobacillus helveticus CIRM-BIA 104</name>
    <dbReference type="NCBI Taxonomy" id="1226333"/>
    <lineage>
        <taxon>Bacteria</taxon>
        <taxon>Bacillati</taxon>
        <taxon>Bacillota</taxon>
        <taxon>Bacilli</taxon>
        <taxon>Lactobacillales</taxon>
        <taxon>Lactobacillaceae</taxon>
        <taxon>Lactobacillus</taxon>
    </lineage>
</organism>
<comment type="caution">
    <text evidence="1">The sequence shown here is derived from an EMBL/GenBank/DDBJ whole genome shotgun (WGS) entry which is preliminary data.</text>
</comment>
<name>U6F7M4_LACHE</name>
<dbReference type="Proteomes" id="UP000017247">
    <property type="component" value="Unassembled WGS sequence"/>
</dbReference>
<dbReference type="EMBL" id="CBUL010000062">
    <property type="protein sequence ID" value="CDI60178.1"/>
    <property type="molecule type" value="Genomic_DNA"/>
</dbReference>
<sequence>MNKGNKDDAGYQEEV</sequence>
<reference evidence="1" key="1">
    <citation type="submission" date="2013-09" db="EMBL/GenBank/DDBJ databases">
        <title>Draft Genome Sequence of five Lactobacillus helveticus strains CIRM-BIA 101T, 103, 104, 951 and 953 isolated from milk product.</title>
        <authorList>
            <person name="Valence F."/>
            <person name="Chuat V."/>
            <person name="Ma L."/>
            <person name="Creno S."/>
            <person name="Falentin H."/>
            <person name="Lortal S."/>
            <person name="Bizet C."/>
            <person name="Clermont D."/>
            <person name="Loux V."/>
            <person name="Bouchier C."/>
            <person name="Cousin S."/>
        </authorList>
    </citation>
    <scope>NUCLEOTIDE SEQUENCE [LARGE SCALE GENOMIC DNA]</scope>
    <source>
        <strain evidence="1">CIRM-BIA 104</strain>
    </source>
</reference>
<dbReference type="HOGENOM" id="CLU_3434042_0_0_9"/>
<accession>U6F7M4</accession>
<protein>
    <submittedName>
        <fullName evidence="1">Uncharacterized protein</fullName>
    </submittedName>
</protein>
<evidence type="ECO:0000313" key="1">
    <source>
        <dbReference type="EMBL" id="CDI60178.1"/>
    </source>
</evidence>